<name>A0A830FLJ4_9EURY</name>
<feature type="compositionally biased region" description="Low complexity" evidence="2">
    <location>
        <begin position="37"/>
        <end position="49"/>
    </location>
</feature>
<dbReference type="Gene3D" id="3.40.50.2300">
    <property type="match status" value="2"/>
</dbReference>
<evidence type="ECO:0000313" key="5">
    <source>
        <dbReference type="Proteomes" id="UP000607197"/>
    </source>
</evidence>
<organism evidence="4 5">
    <name type="scientific">Halocalculus aciditolerans</name>
    <dbReference type="NCBI Taxonomy" id="1383812"/>
    <lineage>
        <taxon>Archaea</taxon>
        <taxon>Methanobacteriati</taxon>
        <taxon>Methanobacteriota</taxon>
        <taxon>Stenosarchaea group</taxon>
        <taxon>Halobacteria</taxon>
        <taxon>Halobacteriales</taxon>
        <taxon>Halobacteriaceae</taxon>
        <taxon>Halocalculus</taxon>
    </lineage>
</organism>
<evidence type="ECO:0000313" key="4">
    <source>
        <dbReference type="EMBL" id="GGL67584.1"/>
    </source>
</evidence>
<dbReference type="RefSeq" id="WP_188979757.1">
    <property type="nucleotide sequence ID" value="NZ_BMPG01000003.1"/>
</dbReference>
<dbReference type="InterPro" id="IPR006311">
    <property type="entry name" value="TAT_signal"/>
</dbReference>
<gene>
    <name evidence="4" type="ORF">GCM10009039_26950</name>
</gene>
<comment type="caution">
    <text evidence="4">The sequence shown here is derived from an EMBL/GenBank/DDBJ whole genome shotgun (WGS) entry which is preliminary data.</text>
</comment>
<dbReference type="OrthoDB" id="264684at2157"/>
<proteinExistence type="predicted"/>
<dbReference type="InterPro" id="IPR051010">
    <property type="entry name" value="BCAA_transport"/>
</dbReference>
<dbReference type="SUPFAM" id="SSF53822">
    <property type="entry name" value="Periplasmic binding protein-like I"/>
    <property type="match status" value="1"/>
</dbReference>
<sequence length="427" mass="44586">MSKREQSAVSSRRRYLKLAGVSGVAALAGCSGGGGETTTSTSGGTTTGTTNGGGNVEEVIIGSNHPLSGGLASTGVKMDNAVKLAAQRKNEAGGIEALGGADVKVISGDNQGEQSLGGQVSNDLIDQGASVLTGCYSSPVTTAATQAAERAQTPFVVSVAADDAVLQGRGLDYSYRPQPPAKRMARDYAEYVPEVIRQNGGTIETAGLFYVNNSYGQAIRESLNEYLPQNGVEVTVETALEYGADSADTQVTKLKQSDPDTVIATTYVPGGVLLSQAMQDQDYRPPHLTACASATFLDDEALADIGDFANGVLDNNYALNNTIDKTAAVREAFRNQYDKGMDGSTGMAYVATEVIIQAIEETGSTDPEAINETLSSIQVDDHIAAMGTIDFQENGENANALAPVNQVQDLAAKVVYPEEYAEAQPQI</sequence>
<dbReference type="Pfam" id="PF13458">
    <property type="entry name" value="Peripla_BP_6"/>
    <property type="match status" value="1"/>
</dbReference>
<feature type="domain" description="Leucine-binding protein" evidence="3">
    <location>
        <begin position="59"/>
        <end position="401"/>
    </location>
</feature>
<dbReference type="InterPro" id="IPR028082">
    <property type="entry name" value="Peripla_BP_I"/>
</dbReference>
<evidence type="ECO:0000259" key="3">
    <source>
        <dbReference type="Pfam" id="PF13458"/>
    </source>
</evidence>
<feature type="region of interest" description="Disordered" evidence="2">
    <location>
        <begin position="30"/>
        <end position="54"/>
    </location>
</feature>
<reference evidence="4" key="1">
    <citation type="journal article" date="2014" name="Int. J. Syst. Evol. Microbiol.">
        <title>Complete genome sequence of Corynebacterium casei LMG S-19264T (=DSM 44701T), isolated from a smear-ripened cheese.</title>
        <authorList>
            <consortium name="US DOE Joint Genome Institute (JGI-PGF)"/>
            <person name="Walter F."/>
            <person name="Albersmeier A."/>
            <person name="Kalinowski J."/>
            <person name="Ruckert C."/>
        </authorList>
    </citation>
    <scope>NUCLEOTIDE SEQUENCE</scope>
    <source>
        <strain evidence="4">JCM 19596</strain>
    </source>
</reference>
<protein>
    <recommendedName>
        <fullName evidence="3">Leucine-binding protein domain-containing protein</fullName>
    </recommendedName>
</protein>
<keyword evidence="5" id="KW-1185">Reference proteome</keyword>
<dbReference type="Proteomes" id="UP000607197">
    <property type="component" value="Unassembled WGS sequence"/>
</dbReference>
<dbReference type="InterPro" id="IPR028081">
    <property type="entry name" value="Leu-bd"/>
</dbReference>
<evidence type="ECO:0000256" key="1">
    <source>
        <dbReference type="ARBA" id="ARBA00022729"/>
    </source>
</evidence>
<dbReference type="AlphaFoldDB" id="A0A830FLJ4"/>
<dbReference type="PANTHER" id="PTHR30483:SF37">
    <property type="entry name" value="ABC TRANSPORTER SUBSTRATE-BINDING PROTEIN"/>
    <property type="match status" value="1"/>
</dbReference>
<dbReference type="PROSITE" id="PS51318">
    <property type="entry name" value="TAT"/>
    <property type="match status" value="1"/>
</dbReference>
<dbReference type="EMBL" id="BMPG01000003">
    <property type="protein sequence ID" value="GGL67584.1"/>
    <property type="molecule type" value="Genomic_DNA"/>
</dbReference>
<keyword evidence="1" id="KW-0732">Signal</keyword>
<reference evidence="4" key="2">
    <citation type="submission" date="2020-09" db="EMBL/GenBank/DDBJ databases">
        <authorList>
            <person name="Sun Q."/>
            <person name="Ohkuma M."/>
        </authorList>
    </citation>
    <scope>NUCLEOTIDE SEQUENCE</scope>
    <source>
        <strain evidence="4">JCM 19596</strain>
    </source>
</reference>
<accession>A0A830FLJ4</accession>
<dbReference type="PROSITE" id="PS51257">
    <property type="entry name" value="PROKAR_LIPOPROTEIN"/>
    <property type="match status" value="1"/>
</dbReference>
<dbReference type="CDD" id="cd06340">
    <property type="entry name" value="PBP1_ABC_ligand_binding-like"/>
    <property type="match status" value="1"/>
</dbReference>
<dbReference type="PANTHER" id="PTHR30483">
    <property type="entry name" value="LEUCINE-SPECIFIC-BINDING PROTEIN"/>
    <property type="match status" value="1"/>
</dbReference>
<evidence type="ECO:0000256" key="2">
    <source>
        <dbReference type="SAM" id="MobiDB-lite"/>
    </source>
</evidence>